<dbReference type="KEGG" id="tasa:A1Q1_00537"/>
<proteinExistence type="predicted"/>
<dbReference type="AlphaFoldDB" id="J5TCA4"/>
<feature type="chain" id="PRO_5003785608" description="Transmembrane protein" evidence="3">
    <location>
        <begin position="20"/>
        <end position="529"/>
    </location>
</feature>
<evidence type="ECO:0000313" key="5">
    <source>
        <dbReference type="Proteomes" id="UP000002748"/>
    </source>
</evidence>
<feature type="region of interest" description="Disordered" evidence="1">
    <location>
        <begin position="503"/>
        <end position="529"/>
    </location>
</feature>
<keyword evidence="2" id="KW-1133">Transmembrane helix</keyword>
<evidence type="ECO:0008006" key="6">
    <source>
        <dbReference type="Google" id="ProtNLM"/>
    </source>
</evidence>
<feature type="compositionally biased region" description="Basic and acidic residues" evidence="1">
    <location>
        <begin position="519"/>
        <end position="529"/>
    </location>
</feature>
<accession>J5TCA4</accession>
<keyword evidence="3" id="KW-0732">Signal</keyword>
<keyword evidence="2" id="KW-0472">Membrane</keyword>
<name>J5TCA4_TRIAS</name>
<feature type="signal peptide" evidence="3">
    <location>
        <begin position="1"/>
        <end position="19"/>
    </location>
</feature>
<feature type="transmembrane region" description="Helical" evidence="2">
    <location>
        <begin position="363"/>
        <end position="386"/>
    </location>
</feature>
<comment type="caution">
    <text evidence="4">The sequence shown here is derived from an EMBL/GenBank/DDBJ whole genome shotgun (WGS) entry which is preliminary data.</text>
</comment>
<keyword evidence="2" id="KW-0812">Transmembrane</keyword>
<dbReference type="EMBL" id="ALBS01000124">
    <property type="protein sequence ID" value="EJT50236.1"/>
    <property type="molecule type" value="Genomic_DNA"/>
</dbReference>
<feature type="region of interest" description="Disordered" evidence="1">
    <location>
        <begin position="335"/>
        <end position="359"/>
    </location>
</feature>
<evidence type="ECO:0000256" key="2">
    <source>
        <dbReference type="SAM" id="Phobius"/>
    </source>
</evidence>
<organism evidence="4 5">
    <name type="scientific">Trichosporon asahii var. asahii (strain ATCC 90039 / CBS 2479 / JCM 2466 / KCTC 7840 / NBRC 103889/ NCYC 2677 / UAMH 7654)</name>
    <name type="common">Yeast</name>
    <dbReference type="NCBI Taxonomy" id="1186058"/>
    <lineage>
        <taxon>Eukaryota</taxon>
        <taxon>Fungi</taxon>
        <taxon>Dikarya</taxon>
        <taxon>Basidiomycota</taxon>
        <taxon>Agaricomycotina</taxon>
        <taxon>Tremellomycetes</taxon>
        <taxon>Trichosporonales</taxon>
        <taxon>Trichosporonaceae</taxon>
        <taxon>Trichosporon</taxon>
    </lineage>
</organism>
<evidence type="ECO:0000256" key="1">
    <source>
        <dbReference type="SAM" id="MobiDB-lite"/>
    </source>
</evidence>
<gene>
    <name evidence="4" type="ORF">A1Q1_00537</name>
</gene>
<dbReference type="RefSeq" id="XP_014181327.1">
    <property type="nucleotide sequence ID" value="XM_014325852.1"/>
</dbReference>
<dbReference type="GeneID" id="25984051"/>
<sequence>MLCLTLLLAFLHFSKTVWAQFNTTFRYTFPPRAPHFDLYENGPFEWIYDDDTGYSVSQPRQDRRAVPFPISVVGENFTLYGDPVTVMNATEGVSITLLSPVTGDVRRFHNSSGRVNVTAEVAGNWTRMEPRVLNMWAVKQPATHITLHNLTIDVPVRTQAGHEVTGFSSSDVIPDAGQPYWTGRSGETAEVSGDDVVLESLMELVFAPPANTSLIRVLGPVGPSLQQLKTTPFAPELPVCVALLDPAPPWLQSTLNMQLEDFVMDLEYNWPMAWQTFPRNFTNTTLFLLPLDPTVQYNVKILPRRNNTLCVVSGFQTYPFHFNYTALNVENVTQPGVDTSTDTVEDTDGSGQSYPRQGPNRTAIIAGSVAGAVVALLAIGAAIILTRRCLVGHRTRPDPGFEVDEGDHTSEIAPFLGGFVSRVRHSTRVSSKNIGQPAIIQPAAANSNPPSQDLVLSDAAGPAFALPTAPEARVVHDQDAEDAALEVLPPMYSEAWARRRTSMALQHGASSVTGAGQESRAEEKGNLGR</sequence>
<evidence type="ECO:0000256" key="3">
    <source>
        <dbReference type="SAM" id="SignalP"/>
    </source>
</evidence>
<evidence type="ECO:0000313" key="4">
    <source>
        <dbReference type="EMBL" id="EJT50236.1"/>
    </source>
</evidence>
<reference evidence="4 5" key="1">
    <citation type="journal article" date="2012" name="Eukaryot. Cell">
        <title>Draft genome sequence of CBS 2479, the standard type strain of Trichosporon asahii.</title>
        <authorList>
            <person name="Yang R.Y."/>
            <person name="Li H.T."/>
            <person name="Zhu H."/>
            <person name="Zhou G.P."/>
            <person name="Wang M."/>
            <person name="Wang L."/>
        </authorList>
    </citation>
    <scope>NUCLEOTIDE SEQUENCE [LARGE SCALE GENOMIC DNA]</scope>
    <source>
        <strain evidence="5">ATCC 90039 / CBS 2479 / JCM 2466 / KCTC 7840 / NCYC 2677 / UAMH 7654</strain>
    </source>
</reference>
<dbReference type="HOGENOM" id="CLU_515047_0_0_1"/>
<protein>
    <recommendedName>
        <fullName evidence="6">Transmembrane protein</fullName>
    </recommendedName>
</protein>
<dbReference type="VEuPathDB" id="FungiDB:A1Q1_00537"/>
<dbReference type="Proteomes" id="UP000002748">
    <property type="component" value="Unassembled WGS sequence"/>
</dbReference>